<evidence type="ECO:0000313" key="2">
    <source>
        <dbReference type="EMBL" id="KAK1749688.1"/>
    </source>
</evidence>
<proteinExistence type="predicted"/>
<reference evidence="2" key="1">
    <citation type="submission" date="2023-06" db="EMBL/GenBank/DDBJ databases">
        <title>Genome-scale phylogeny and comparative genomics of the fungal order Sordariales.</title>
        <authorList>
            <consortium name="Lawrence Berkeley National Laboratory"/>
            <person name="Hensen N."/>
            <person name="Bonometti L."/>
            <person name="Westerberg I."/>
            <person name="Brannstrom I.O."/>
            <person name="Guillou S."/>
            <person name="Cros-Aarteil S."/>
            <person name="Calhoun S."/>
            <person name="Haridas S."/>
            <person name="Kuo A."/>
            <person name="Mondo S."/>
            <person name="Pangilinan J."/>
            <person name="Riley R."/>
            <person name="Labutti K."/>
            <person name="Andreopoulos B."/>
            <person name="Lipzen A."/>
            <person name="Chen C."/>
            <person name="Yanf M."/>
            <person name="Daum C."/>
            <person name="Ng V."/>
            <person name="Clum A."/>
            <person name="Steindorff A."/>
            <person name="Ohm R."/>
            <person name="Martin F."/>
            <person name="Silar P."/>
            <person name="Natvig D."/>
            <person name="Lalanne C."/>
            <person name="Gautier V."/>
            <person name="Ament-Velasquez S.L."/>
            <person name="Kruys A."/>
            <person name="Hutchinson M.I."/>
            <person name="Powell A.J."/>
            <person name="Barry K."/>
            <person name="Miller A.N."/>
            <person name="Grigoriev I.V."/>
            <person name="Debuchy R."/>
            <person name="Gladieux P."/>
            <person name="Thoren M.H."/>
            <person name="Johannesson H."/>
        </authorList>
    </citation>
    <scope>NUCLEOTIDE SEQUENCE</scope>
    <source>
        <strain evidence="2">PSN4</strain>
    </source>
</reference>
<gene>
    <name evidence="2" type="ORF">QBC47DRAFT_333265</name>
</gene>
<dbReference type="GO" id="GO:0000935">
    <property type="term" value="C:division septum"/>
    <property type="evidence" value="ECO:0007669"/>
    <property type="project" value="TreeGrafter"/>
</dbReference>
<dbReference type="Proteomes" id="UP001239445">
    <property type="component" value="Unassembled WGS sequence"/>
</dbReference>
<dbReference type="GO" id="GO:0043332">
    <property type="term" value="C:mating projection tip"/>
    <property type="evidence" value="ECO:0007669"/>
    <property type="project" value="TreeGrafter"/>
</dbReference>
<accession>A0AAJ0B3G4</accession>
<evidence type="ECO:0000313" key="3">
    <source>
        <dbReference type="Proteomes" id="UP001239445"/>
    </source>
</evidence>
<dbReference type="InterPro" id="IPR053026">
    <property type="entry name" value="CDC42_GEF"/>
</dbReference>
<protein>
    <recommendedName>
        <fullName evidence="4">Cdc24/Scd1 N-terminal domain-containing protein</fullName>
    </recommendedName>
</protein>
<dbReference type="InterPro" id="IPR035899">
    <property type="entry name" value="DBL_dom_sf"/>
</dbReference>
<dbReference type="Pfam" id="PF15411">
    <property type="entry name" value="PH_10"/>
    <property type="match status" value="1"/>
</dbReference>
<evidence type="ECO:0008006" key="4">
    <source>
        <dbReference type="Google" id="ProtNLM"/>
    </source>
</evidence>
<dbReference type="AlphaFoldDB" id="A0AAJ0B3G4"/>
<sequence>MDPLSVVASIAGILSAAGAVTKVLAPYLAAARETPKLAVRVNSEVQSVTIILSSLQRFAQNLASVPLQRAALVQVDHVVAVLTDGVFIFSDLEDVVGSLSPGGEFSVRITRLALRSRLQWARKESEITSLLARLQAFKSSASLILNILQSDSTMRAEQARNELMSNVNKLLESNNNMAERLMTLEDTLGAKTTGTRRRSVAVSLRLGHSQDDETKRFLSWVADGKFGNDIVPSSPASPSTLAGPEYSAISSFGFEPDLEASRVYRRVHRETMDFSFRSSIAGSNTMSVFSGLTLGDVSITSVIALPVFAPEISNAHHYAFGDLAEQSVPAQAATINHRPPSPVNSLLYESLEIADQLSEMIGFPDRTFWEEKLDPAAEHPFDILHDLLLEHHSLSKINCDGLDGCCAIERQMGPEGDVAKLCSVLQSRDVSFLNALDAIKEMLAARPATPDSSAARWVDELLESKRESLSDETSHAVDALVYEFLAQERLYFNQLEDLPVVEKQLQMLNLLVKEKFSAIFAPLHAFMDIQLRFLLDIERNLLRPPKYRRWAGAFRAWLKNTELIGKLIASEARTKAILRVRLGSAEGPGNRKSPQVDAIAACFKLVSLPALSLLGHLEFLEEMEYHIVDPYDIRRLDIAESKDILIRAHEEISRIVKREDLSCVVACLKQHVVDRKGYELEQFGDLLLYDDGVEVLHIQAPQPRPSRYRMYTFEKIILFAEEVSPSRLLPMSQDRTQGSLRLKGRIFLAKIEAVVHQIARNARYPPRSCLVIWNGDTKEALELKFTTPSRMQKWTDEVWAAIQTPHCGQHVATNGVDAGVMPLVYPKSWKNKLLERGFIPYAAPEDVSGRFLRA</sequence>
<evidence type="ECO:0000256" key="1">
    <source>
        <dbReference type="SAM" id="Coils"/>
    </source>
</evidence>
<feature type="coiled-coil region" evidence="1">
    <location>
        <begin position="160"/>
        <end position="187"/>
    </location>
</feature>
<keyword evidence="3" id="KW-1185">Reference proteome</keyword>
<organism evidence="2 3">
    <name type="scientific">Echria macrotheca</name>
    <dbReference type="NCBI Taxonomy" id="438768"/>
    <lineage>
        <taxon>Eukaryota</taxon>
        <taxon>Fungi</taxon>
        <taxon>Dikarya</taxon>
        <taxon>Ascomycota</taxon>
        <taxon>Pezizomycotina</taxon>
        <taxon>Sordariomycetes</taxon>
        <taxon>Sordariomycetidae</taxon>
        <taxon>Sordariales</taxon>
        <taxon>Schizotheciaceae</taxon>
        <taxon>Echria</taxon>
    </lineage>
</organism>
<dbReference type="EMBL" id="MU839853">
    <property type="protein sequence ID" value="KAK1749688.1"/>
    <property type="molecule type" value="Genomic_DNA"/>
</dbReference>
<dbReference type="SUPFAM" id="SSF48065">
    <property type="entry name" value="DBL homology domain (DH-domain)"/>
    <property type="match status" value="1"/>
</dbReference>
<keyword evidence="1" id="KW-0175">Coiled coil</keyword>
<dbReference type="PANTHER" id="PTHR47339">
    <property type="entry name" value="CELL DIVISION CONTROL PROTEIN 24"/>
    <property type="match status" value="1"/>
</dbReference>
<dbReference type="GO" id="GO:0005634">
    <property type="term" value="C:nucleus"/>
    <property type="evidence" value="ECO:0007669"/>
    <property type="project" value="TreeGrafter"/>
</dbReference>
<dbReference type="PANTHER" id="PTHR47339:SF1">
    <property type="entry name" value="CELL DIVISION CONTROL PROTEIN 24"/>
    <property type="match status" value="1"/>
</dbReference>
<dbReference type="Gene3D" id="2.30.29.30">
    <property type="entry name" value="Pleckstrin-homology domain (PH domain)/Phosphotyrosine-binding domain (PTB)"/>
    <property type="match status" value="1"/>
</dbReference>
<comment type="caution">
    <text evidence="2">The sequence shown here is derived from an EMBL/GenBank/DDBJ whole genome shotgun (WGS) entry which is preliminary data.</text>
</comment>
<dbReference type="InterPro" id="IPR011993">
    <property type="entry name" value="PH-like_dom_sf"/>
</dbReference>
<name>A0AAJ0B3G4_9PEZI</name>
<dbReference type="GO" id="GO:0030010">
    <property type="term" value="P:establishment of cell polarity"/>
    <property type="evidence" value="ECO:0007669"/>
    <property type="project" value="TreeGrafter"/>
</dbReference>
<dbReference type="GO" id="GO:0031106">
    <property type="term" value="P:septin ring organization"/>
    <property type="evidence" value="ECO:0007669"/>
    <property type="project" value="TreeGrafter"/>
</dbReference>
<dbReference type="GO" id="GO:0005737">
    <property type="term" value="C:cytoplasm"/>
    <property type="evidence" value="ECO:0007669"/>
    <property type="project" value="TreeGrafter"/>
</dbReference>